<feature type="domain" description="C2H2-type" evidence="7">
    <location>
        <begin position="325"/>
        <end position="354"/>
    </location>
</feature>
<dbReference type="InterPro" id="IPR051964">
    <property type="entry name" value="Chaperone_stress_response"/>
</dbReference>
<dbReference type="InterPro" id="IPR018253">
    <property type="entry name" value="DnaJ_domain_CS"/>
</dbReference>
<dbReference type="AlphaFoldDB" id="A0A423VEJ1"/>
<sequence>MGAQQSSQEHAAGAQGGAAVARKTCYYDLLGIDRSAEDAEIRKAYKKKALELHPDRNFNDVENATNKFAEVQTAYEVLSDPQERAWYDSHRDAILRGDADEDDAPPEHYNVRLTTTEEIMNLIGRFNSSVPFNDSPNGFFSILDITFGQLATEEAAACDWDGRDPVEYPPFGSSTDDYDSVAKPFYSAWSGFATAKSFSWKEKWRLAEAPDRRVRRLMEKENKKMRDEAIRDFNDAVRSLVAFVKKRDPRYVPNTQSEADRQKILRDSAAAQAARAREANRQKLSEAVVADWAHSREDEDDHDDEYNNEYNYEYASEEESEPEEFECVVCDKIFKSEKQLEAHEKSKKHTKAVQQLRRQMKKEGLAFEVDEPVAADQPSPEVELTEQPGIEEDLPEGNKEQPAPTTKEETQKEEISRDVEGDEPDSSSDDILDDEYAPREVVEERLAPGPKDDISGSESGVDDKLSAAMTGTTLNDEEDLPKKKLGKAKAKKARRAAKQETEAREASQKCGVCYEEFDSRTKLFRHIRDEGHAELKPVGQAGQAGKSGKKKSKR</sequence>
<feature type="domain" description="J" evidence="6">
    <location>
        <begin position="25"/>
        <end position="91"/>
    </location>
</feature>
<dbReference type="InterPro" id="IPR003604">
    <property type="entry name" value="Matrin/U1-like-C_Znf_C2H2"/>
</dbReference>
<dbReference type="SUPFAM" id="SSF57667">
    <property type="entry name" value="beta-beta-alpha zinc fingers"/>
    <property type="match status" value="1"/>
</dbReference>
<dbReference type="InterPro" id="IPR022755">
    <property type="entry name" value="Znf_C2H2_jaz"/>
</dbReference>
<feature type="region of interest" description="Disordered" evidence="5">
    <location>
        <begin position="340"/>
        <end position="508"/>
    </location>
</feature>
<evidence type="ECO:0000313" key="8">
    <source>
        <dbReference type="EMBL" id="ROV89331.1"/>
    </source>
</evidence>
<dbReference type="Gene3D" id="1.10.287.110">
    <property type="entry name" value="DnaJ domain"/>
    <property type="match status" value="1"/>
</dbReference>
<keyword evidence="3" id="KW-0862">Zinc</keyword>
<keyword evidence="1" id="KW-0479">Metal-binding</keyword>
<evidence type="ECO:0000256" key="2">
    <source>
        <dbReference type="ARBA" id="ARBA00022771"/>
    </source>
</evidence>
<dbReference type="Pfam" id="PF21884">
    <property type="entry name" value="ZUO1-like_ZHD"/>
    <property type="match status" value="1"/>
</dbReference>
<feature type="region of interest" description="Disordered" evidence="5">
    <location>
        <begin position="292"/>
        <end position="323"/>
    </location>
</feature>
<evidence type="ECO:0000313" key="9">
    <source>
        <dbReference type="Proteomes" id="UP000283895"/>
    </source>
</evidence>
<feature type="domain" description="C2H2-type" evidence="7">
    <location>
        <begin position="508"/>
        <end position="537"/>
    </location>
</feature>
<dbReference type="GO" id="GO:0008270">
    <property type="term" value="F:zinc ion binding"/>
    <property type="evidence" value="ECO:0007669"/>
    <property type="project" value="UniProtKB-KW"/>
</dbReference>
<protein>
    <recommendedName>
        <fullName evidence="10">J domain-containing protein</fullName>
    </recommendedName>
</protein>
<dbReference type="OrthoDB" id="5894at2759"/>
<gene>
    <name evidence="8" type="ORF">VMCG_09621</name>
</gene>
<evidence type="ECO:0008006" key="10">
    <source>
        <dbReference type="Google" id="ProtNLM"/>
    </source>
</evidence>
<feature type="compositionally biased region" description="Basic and acidic residues" evidence="5">
    <location>
        <begin position="406"/>
        <end position="419"/>
    </location>
</feature>
<dbReference type="PROSITE" id="PS00636">
    <property type="entry name" value="DNAJ_1"/>
    <property type="match status" value="1"/>
</dbReference>
<dbReference type="PROSITE" id="PS00028">
    <property type="entry name" value="ZINC_FINGER_C2H2_1"/>
    <property type="match status" value="2"/>
</dbReference>
<feature type="compositionally biased region" description="Basic and acidic residues" evidence="5">
    <location>
        <begin position="436"/>
        <end position="454"/>
    </location>
</feature>
<organism evidence="8 9">
    <name type="scientific">Cytospora schulzeri</name>
    <dbReference type="NCBI Taxonomy" id="448051"/>
    <lineage>
        <taxon>Eukaryota</taxon>
        <taxon>Fungi</taxon>
        <taxon>Dikarya</taxon>
        <taxon>Ascomycota</taxon>
        <taxon>Pezizomycotina</taxon>
        <taxon>Sordariomycetes</taxon>
        <taxon>Sordariomycetidae</taxon>
        <taxon>Diaporthales</taxon>
        <taxon>Cytosporaceae</taxon>
        <taxon>Cytospora</taxon>
    </lineage>
</organism>
<evidence type="ECO:0000259" key="7">
    <source>
        <dbReference type="PROSITE" id="PS50157"/>
    </source>
</evidence>
<proteinExistence type="predicted"/>
<dbReference type="PROSITE" id="PS50157">
    <property type="entry name" value="ZINC_FINGER_C2H2_2"/>
    <property type="match status" value="2"/>
</dbReference>
<dbReference type="InterPro" id="IPR001623">
    <property type="entry name" value="DnaJ_domain"/>
</dbReference>
<reference evidence="8 9" key="1">
    <citation type="submission" date="2015-09" db="EMBL/GenBank/DDBJ databases">
        <title>Host preference determinants of Valsa canker pathogens revealed by comparative genomics.</title>
        <authorList>
            <person name="Yin Z."/>
            <person name="Huang L."/>
        </authorList>
    </citation>
    <scope>NUCLEOTIDE SEQUENCE [LARGE SCALE GENOMIC DNA]</scope>
    <source>
        <strain evidence="8 9">03-1</strain>
    </source>
</reference>
<dbReference type="FunFam" id="1.10.287.110:FF:000046">
    <property type="entry name" value="dnaJ homolog subfamily C member 21"/>
    <property type="match status" value="1"/>
</dbReference>
<dbReference type="STRING" id="356882.A0A423VEJ1"/>
<dbReference type="GO" id="GO:0005737">
    <property type="term" value="C:cytoplasm"/>
    <property type="evidence" value="ECO:0007669"/>
    <property type="project" value="TreeGrafter"/>
</dbReference>
<dbReference type="InterPro" id="IPR036236">
    <property type="entry name" value="Znf_C2H2_sf"/>
</dbReference>
<dbReference type="SMART" id="SM00271">
    <property type="entry name" value="DnaJ"/>
    <property type="match status" value="1"/>
</dbReference>
<feature type="compositionally biased region" description="Basic and acidic residues" evidence="5">
    <location>
        <begin position="497"/>
        <end position="507"/>
    </location>
</feature>
<evidence type="ECO:0000259" key="6">
    <source>
        <dbReference type="PROSITE" id="PS50076"/>
    </source>
</evidence>
<dbReference type="InterPro" id="IPR054076">
    <property type="entry name" value="ZUO1-like_ZHD"/>
</dbReference>
<dbReference type="SUPFAM" id="SSF46565">
    <property type="entry name" value="Chaperone J-domain"/>
    <property type="match status" value="1"/>
</dbReference>
<feature type="compositionally biased region" description="Acidic residues" evidence="5">
    <location>
        <begin position="298"/>
        <end position="307"/>
    </location>
</feature>
<evidence type="ECO:0000256" key="1">
    <source>
        <dbReference type="ARBA" id="ARBA00022723"/>
    </source>
</evidence>
<dbReference type="Proteomes" id="UP000283895">
    <property type="component" value="Unassembled WGS sequence"/>
</dbReference>
<keyword evidence="9" id="KW-1185">Reference proteome</keyword>
<dbReference type="SMART" id="SM00355">
    <property type="entry name" value="ZnF_C2H2"/>
    <property type="match status" value="2"/>
</dbReference>
<evidence type="ECO:0000256" key="5">
    <source>
        <dbReference type="SAM" id="MobiDB-lite"/>
    </source>
</evidence>
<dbReference type="InterPro" id="IPR013087">
    <property type="entry name" value="Znf_C2H2_type"/>
</dbReference>
<dbReference type="PROSITE" id="PS50076">
    <property type="entry name" value="DNAJ_2"/>
    <property type="match status" value="1"/>
</dbReference>
<keyword evidence="2 4" id="KW-0863">Zinc-finger</keyword>
<dbReference type="Pfam" id="PF12171">
    <property type="entry name" value="zf-C2H2_jaz"/>
    <property type="match status" value="1"/>
</dbReference>
<feature type="compositionally biased region" description="Basic residues" evidence="5">
    <location>
        <begin position="483"/>
        <end position="496"/>
    </location>
</feature>
<dbReference type="SMART" id="SM00451">
    <property type="entry name" value="ZnF_U1"/>
    <property type="match status" value="1"/>
</dbReference>
<feature type="compositionally biased region" description="Acidic residues" evidence="5">
    <location>
        <begin position="420"/>
        <end position="435"/>
    </location>
</feature>
<dbReference type="EMBL" id="LKEA01000071">
    <property type="protein sequence ID" value="ROV89331.1"/>
    <property type="molecule type" value="Genomic_DNA"/>
</dbReference>
<dbReference type="Pfam" id="PF00226">
    <property type="entry name" value="DnaJ"/>
    <property type="match status" value="1"/>
</dbReference>
<feature type="region of interest" description="Disordered" evidence="5">
    <location>
        <begin position="531"/>
        <end position="554"/>
    </location>
</feature>
<name>A0A423VEJ1_9PEZI</name>
<evidence type="ECO:0000256" key="4">
    <source>
        <dbReference type="PROSITE-ProRule" id="PRU00042"/>
    </source>
</evidence>
<evidence type="ECO:0000256" key="3">
    <source>
        <dbReference type="ARBA" id="ARBA00022833"/>
    </source>
</evidence>
<dbReference type="InterPro" id="IPR036869">
    <property type="entry name" value="J_dom_sf"/>
</dbReference>
<dbReference type="CDD" id="cd06257">
    <property type="entry name" value="DnaJ"/>
    <property type="match status" value="1"/>
</dbReference>
<dbReference type="Gene3D" id="3.30.160.60">
    <property type="entry name" value="Classic Zinc Finger"/>
    <property type="match status" value="1"/>
</dbReference>
<dbReference type="GO" id="GO:0003676">
    <property type="term" value="F:nucleic acid binding"/>
    <property type="evidence" value="ECO:0007669"/>
    <property type="project" value="InterPro"/>
</dbReference>
<comment type="caution">
    <text evidence="8">The sequence shown here is derived from an EMBL/GenBank/DDBJ whole genome shotgun (WGS) entry which is preliminary data.</text>
</comment>
<dbReference type="PRINTS" id="PR00625">
    <property type="entry name" value="JDOMAIN"/>
</dbReference>
<dbReference type="PANTHER" id="PTHR44029:SF1">
    <property type="entry name" value="DNAJ HOMOLOG SUBFAMILY C MEMBER 21"/>
    <property type="match status" value="1"/>
</dbReference>
<dbReference type="PANTHER" id="PTHR44029">
    <property type="entry name" value="DNAJ HOMOLOG SUBFAMILY C MEMBER 21"/>
    <property type="match status" value="1"/>
</dbReference>
<accession>A0A423VEJ1</accession>